<evidence type="ECO:0000313" key="10">
    <source>
        <dbReference type="EMBL" id="KAK5240546.1"/>
    </source>
</evidence>
<dbReference type="PANTHER" id="PTHR42650">
    <property type="entry name" value="TAIL-ANCHORED PROTEIN INSERTION RECEPTOR WRB"/>
    <property type="match status" value="1"/>
</dbReference>
<gene>
    <name evidence="10" type="primary">GET1_2</name>
    <name evidence="10" type="ORF">LTR16_010493</name>
</gene>
<dbReference type="Gene3D" id="1.10.287.660">
    <property type="entry name" value="Helix hairpin bin"/>
    <property type="match status" value="1"/>
</dbReference>
<keyword evidence="7" id="KW-0472">Membrane</keyword>
<name>A0ABR0LSV8_9PEZI</name>
<accession>A0ABR0LSV8</accession>
<dbReference type="PANTHER" id="PTHR42650:SF1">
    <property type="entry name" value="GUIDED ENTRY OF TAIL-ANCHORED PROTEINS FACTOR 1"/>
    <property type="match status" value="1"/>
</dbReference>
<evidence type="ECO:0000256" key="3">
    <source>
        <dbReference type="ARBA" id="ARBA00022448"/>
    </source>
</evidence>
<evidence type="ECO:0000256" key="6">
    <source>
        <dbReference type="ARBA" id="ARBA00022989"/>
    </source>
</evidence>
<evidence type="ECO:0000256" key="2">
    <source>
        <dbReference type="ARBA" id="ARBA00010799"/>
    </source>
</evidence>
<feature type="region of interest" description="Disordered" evidence="8">
    <location>
        <begin position="105"/>
        <end position="128"/>
    </location>
</feature>
<dbReference type="Proteomes" id="UP001357485">
    <property type="component" value="Unassembled WGS sequence"/>
</dbReference>
<protein>
    <submittedName>
        <fullName evidence="10">GET complex subunit get1</fullName>
    </submittedName>
</protein>
<dbReference type="EMBL" id="JAVRRA010011203">
    <property type="protein sequence ID" value="KAK5240546.1"/>
    <property type="molecule type" value="Genomic_DNA"/>
</dbReference>
<feature type="compositionally biased region" description="Pro residues" evidence="8">
    <location>
        <begin position="117"/>
        <end position="128"/>
    </location>
</feature>
<evidence type="ECO:0000256" key="5">
    <source>
        <dbReference type="ARBA" id="ARBA00022824"/>
    </source>
</evidence>
<feature type="compositionally biased region" description="Polar residues" evidence="8">
    <location>
        <begin position="105"/>
        <end position="115"/>
    </location>
</feature>
<keyword evidence="4" id="KW-0812">Transmembrane</keyword>
<comment type="similarity">
    <text evidence="2">Belongs to the WRB/GET1 family.</text>
</comment>
<keyword evidence="9" id="KW-0732">Signal</keyword>
<sequence>MVSLLLTVFILQVVIHLINTVGATTINELLWALYNKLPTPSSTAARNAALQKREVLRLKKEMNGISAQDDFARWAKIRRQHDKAVAEHDKSGTVCPYPLSCLQSHHQSDTRNLQHPPSKPPNPDSTTP</sequence>
<dbReference type="InterPro" id="IPR028945">
    <property type="entry name" value="Get1"/>
</dbReference>
<dbReference type="InterPro" id="IPR029012">
    <property type="entry name" value="Helix_hairpin_bin_sf"/>
</dbReference>
<keyword evidence="3" id="KW-0813">Transport</keyword>
<dbReference type="Pfam" id="PF04420">
    <property type="entry name" value="CHD5"/>
    <property type="match status" value="1"/>
</dbReference>
<evidence type="ECO:0000256" key="9">
    <source>
        <dbReference type="SAM" id="SignalP"/>
    </source>
</evidence>
<evidence type="ECO:0000313" key="11">
    <source>
        <dbReference type="Proteomes" id="UP001357485"/>
    </source>
</evidence>
<evidence type="ECO:0000256" key="1">
    <source>
        <dbReference type="ARBA" id="ARBA00004477"/>
    </source>
</evidence>
<evidence type="ECO:0000256" key="7">
    <source>
        <dbReference type="ARBA" id="ARBA00023136"/>
    </source>
</evidence>
<proteinExistence type="inferred from homology"/>
<keyword evidence="6" id="KW-1133">Transmembrane helix</keyword>
<keyword evidence="5" id="KW-0256">Endoplasmic reticulum</keyword>
<reference evidence="10 11" key="1">
    <citation type="submission" date="2023-08" db="EMBL/GenBank/DDBJ databases">
        <title>Black Yeasts Isolated from many extreme environments.</title>
        <authorList>
            <person name="Coleine C."/>
            <person name="Stajich J.E."/>
            <person name="Selbmann L."/>
        </authorList>
    </citation>
    <scope>NUCLEOTIDE SEQUENCE [LARGE SCALE GENOMIC DNA]</scope>
    <source>
        <strain evidence="10 11">CCFEE 536</strain>
    </source>
</reference>
<comment type="caution">
    <text evidence="10">The sequence shown here is derived from an EMBL/GenBank/DDBJ whole genome shotgun (WGS) entry which is preliminary data.</text>
</comment>
<feature type="signal peptide" evidence="9">
    <location>
        <begin position="1"/>
        <end position="23"/>
    </location>
</feature>
<evidence type="ECO:0000256" key="4">
    <source>
        <dbReference type="ARBA" id="ARBA00022692"/>
    </source>
</evidence>
<feature type="chain" id="PRO_5046576920" evidence="9">
    <location>
        <begin position="24"/>
        <end position="128"/>
    </location>
</feature>
<comment type="subcellular location">
    <subcellularLocation>
        <location evidence="1">Endoplasmic reticulum membrane</location>
        <topology evidence="1">Multi-pass membrane protein</topology>
    </subcellularLocation>
</comment>
<organism evidence="10 11">
    <name type="scientific">Cryomyces antarcticus</name>
    <dbReference type="NCBI Taxonomy" id="329879"/>
    <lineage>
        <taxon>Eukaryota</taxon>
        <taxon>Fungi</taxon>
        <taxon>Dikarya</taxon>
        <taxon>Ascomycota</taxon>
        <taxon>Pezizomycotina</taxon>
        <taxon>Dothideomycetes</taxon>
        <taxon>Dothideomycetes incertae sedis</taxon>
        <taxon>Cryomyces</taxon>
    </lineage>
</organism>
<keyword evidence="11" id="KW-1185">Reference proteome</keyword>
<evidence type="ECO:0000256" key="8">
    <source>
        <dbReference type="SAM" id="MobiDB-lite"/>
    </source>
</evidence>